<evidence type="ECO:0000313" key="2">
    <source>
        <dbReference type="Proteomes" id="UP000199564"/>
    </source>
</evidence>
<organism evidence="1 2">
    <name type="scientific">Algoriphagus ornithinivorans</name>
    <dbReference type="NCBI Taxonomy" id="226506"/>
    <lineage>
        <taxon>Bacteria</taxon>
        <taxon>Pseudomonadati</taxon>
        <taxon>Bacteroidota</taxon>
        <taxon>Cytophagia</taxon>
        <taxon>Cytophagales</taxon>
        <taxon>Cyclobacteriaceae</taxon>
        <taxon>Algoriphagus</taxon>
    </lineage>
</organism>
<evidence type="ECO:0000313" key="1">
    <source>
        <dbReference type="EMBL" id="SFN97942.1"/>
    </source>
</evidence>
<keyword evidence="2" id="KW-1185">Reference proteome</keyword>
<reference evidence="2" key="1">
    <citation type="submission" date="2016-10" db="EMBL/GenBank/DDBJ databases">
        <authorList>
            <person name="Varghese N."/>
            <person name="Submissions S."/>
        </authorList>
    </citation>
    <scope>NUCLEOTIDE SEQUENCE [LARGE SCALE GENOMIC DNA]</scope>
    <source>
        <strain evidence="2">DSM 15282</strain>
    </source>
</reference>
<dbReference type="EMBL" id="FOVW01000003">
    <property type="protein sequence ID" value="SFN97942.1"/>
    <property type="molecule type" value="Genomic_DNA"/>
</dbReference>
<protein>
    <submittedName>
        <fullName evidence="1">Uncharacterized protein</fullName>
    </submittedName>
</protein>
<accession>A0A1I5DFH4</accession>
<sequence length="118" mass="13591">MAEQEREKICAFQFKSGKEQVVFGLEHGVFSAIFESILNQNRKELQVSLGGFDGEKEYLDWLKRPLEIGEKFELKVVRVALSEVSTPLQRRIAEPPSDDQLLKTYYDQKKELENAGLI</sequence>
<name>A0A1I5DFH4_9BACT</name>
<dbReference type="AlphaFoldDB" id="A0A1I5DFH4"/>
<gene>
    <name evidence="1" type="ORF">SAMN04488519_1033</name>
</gene>
<dbReference type="STRING" id="226506.SAMN04488519_1033"/>
<proteinExistence type="predicted"/>
<dbReference type="RefSeq" id="WP_139217439.1">
    <property type="nucleotide sequence ID" value="NZ_FOVW01000003.1"/>
</dbReference>
<dbReference type="Proteomes" id="UP000199564">
    <property type="component" value="Unassembled WGS sequence"/>
</dbReference>